<evidence type="ECO:0000313" key="3">
    <source>
        <dbReference type="Proteomes" id="UP000694395"/>
    </source>
</evidence>
<dbReference type="PANTHER" id="PTHR47510">
    <property type="entry name" value="REVERSE TRANSCRIPTASE DOMAIN-CONTAINING PROTEIN"/>
    <property type="match status" value="1"/>
</dbReference>
<dbReference type="Proteomes" id="UP000694395">
    <property type="component" value="Chromosome 2"/>
</dbReference>
<dbReference type="GO" id="GO:0008168">
    <property type="term" value="F:methyltransferase activity"/>
    <property type="evidence" value="ECO:0007669"/>
    <property type="project" value="InterPro"/>
</dbReference>
<dbReference type="SUPFAM" id="SSF56672">
    <property type="entry name" value="DNA/RNA polymerases"/>
    <property type="match status" value="1"/>
</dbReference>
<proteinExistence type="predicted"/>
<evidence type="ECO:0000259" key="1">
    <source>
        <dbReference type="PROSITE" id="PS50878"/>
    </source>
</evidence>
<reference evidence="2" key="2">
    <citation type="submission" date="2025-08" db="UniProtKB">
        <authorList>
            <consortium name="Ensembl"/>
        </authorList>
    </citation>
    <scope>IDENTIFICATION</scope>
</reference>
<protein>
    <recommendedName>
        <fullName evidence="1">Reverse transcriptase domain-containing protein</fullName>
    </recommendedName>
</protein>
<dbReference type="PANTHER" id="PTHR47510:SF3">
    <property type="entry name" value="ENDO_EXONUCLEASE_PHOSPHATASE DOMAIN-CONTAINING PROTEIN"/>
    <property type="match status" value="1"/>
</dbReference>
<organism evidence="2 3">
    <name type="scientific">Oncorhynchus mykiss</name>
    <name type="common">Rainbow trout</name>
    <name type="synonym">Salmo gairdneri</name>
    <dbReference type="NCBI Taxonomy" id="8022"/>
    <lineage>
        <taxon>Eukaryota</taxon>
        <taxon>Metazoa</taxon>
        <taxon>Chordata</taxon>
        <taxon>Craniata</taxon>
        <taxon>Vertebrata</taxon>
        <taxon>Euteleostomi</taxon>
        <taxon>Actinopterygii</taxon>
        <taxon>Neopterygii</taxon>
        <taxon>Teleostei</taxon>
        <taxon>Protacanthopterygii</taxon>
        <taxon>Salmoniformes</taxon>
        <taxon>Salmonidae</taxon>
        <taxon>Salmoninae</taxon>
        <taxon>Oncorhynchus</taxon>
    </lineage>
</organism>
<dbReference type="Ensembl" id="ENSOMYT00000148643.1">
    <property type="protein sequence ID" value="ENSOMYP00000137038.1"/>
    <property type="gene ID" value="ENSOMYG00000076224.1"/>
</dbReference>
<dbReference type="InterPro" id="IPR015095">
    <property type="entry name" value="AlkB_hom8_N"/>
</dbReference>
<dbReference type="Pfam" id="PF00078">
    <property type="entry name" value="RVT_1"/>
    <property type="match status" value="1"/>
</dbReference>
<sequence>MWQGLQSITDYKKKTSPVTDQDVLLPGRLNNFFARFEDNTVPLTRPATKTCGLSFTAADVSKTFKRVNPRKAAGPGGIPSRALRACADQLAGVFTDIFNQSLPPFSSVTLAFLGTGTMVALLKHVGTADLDKNSTQTIVPKLIIKLETLGLDPALCNWVLDFLTGRSQVVRVGNNISTPLILNTGAPQGCVLSPLLYSLFTHDCVATHASNSIIKFADDTTVVGLITNNDETAYREEVRALGVWCQENNLTLNVNKTKEIIVDFRKQQREHPPIHIDGTVVERLVSFKFLCVHITDKLNWSTHTDSIVKKAQQRLFNLRRLKKFGLSPKTLTNFYRCTIESILSGCITAWYGNCSTHNRKALQRVVRSAQRITGGKLPALQDTYTTRCHRKAIKIIKDNNHPSHCLFTLLSSRRRGQYRCIKAGTERLKNSFYLKAIRLLNSHH</sequence>
<keyword evidence="3" id="KW-1185">Reference proteome</keyword>
<dbReference type="GeneTree" id="ENSGT01020000230367"/>
<reference evidence="2" key="1">
    <citation type="submission" date="2020-07" db="EMBL/GenBank/DDBJ databases">
        <title>A long reads based de novo assembly of the rainbow trout Arlee double haploid line genome.</title>
        <authorList>
            <person name="Gao G."/>
            <person name="Palti Y."/>
        </authorList>
    </citation>
    <scope>NUCLEOTIDE SEQUENCE [LARGE SCALE GENOMIC DNA]</scope>
</reference>
<feature type="domain" description="Reverse transcriptase" evidence="1">
    <location>
        <begin position="1"/>
        <end position="281"/>
    </location>
</feature>
<dbReference type="InterPro" id="IPR043502">
    <property type="entry name" value="DNA/RNA_pol_sf"/>
</dbReference>
<evidence type="ECO:0000313" key="2">
    <source>
        <dbReference type="Ensembl" id="ENSOMYP00000137038.1"/>
    </source>
</evidence>
<dbReference type="AlphaFoldDB" id="A0A8L0DT82"/>
<reference evidence="2" key="3">
    <citation type="submission" date="2025-09" db="UniProtKB">
        <authorList>
            <consortium name="Ensembl"/>
        </authorList>
    </citation>
    <scope>IDENTIFICATION</scope>
</reference>
<dbReference type="InterPro" id="IPR000477">
    <property type="entry name" value="RT_dom"/>
</dbReference>
<dbReference type="Pfam" id="PF09004">
    <property type="entry name" value="ALKBH8_N"/>
    <property type="match status" value="1"/>
</dbReference>
<dbReference type="PROSITE" id="PS50878">
    <property type="entry name" value="RT_POL"/>
    <property type="match status" value="1"/>
</dbReference>
<accession>A0A8L0DT82</accession>
<dbReference type="GO" id="GO:0016706">
    <property type="term" value="F:2-oxoglutarate-dependent dioxygenase activity"/>
    <property type="evidence" value="ECO:0007669"/>
    <property type="project" value="InterPro"/>
</dbReference>
<name>A0A8L0DT82_ONCMY</name>